<accession>A0AA88IQ75</accession>
<comment type="caution">
    <text evidence="3">The sequence shown here is derived from an EMBL/GenBank/DDBJ whole genome shotgun (WGS) entry which is preliminary data.</text>
</comment>
<keyword evidence="4" id="KW-1185">Reference proteome</keyword>
<dbReference type="EMBL" id="JAUPFM010000020">
    <property type="protein sequence ID" value="KAK2818823.1"/>
    <property type="molecule type" value="Genomic_DNA"/>
</dbReference>
<dbReference type="InterPro" id="IPR006578">
    <property type="entry name" value="MADF-dom"/>
</dbReference>
<gene>
    <name evidence="3" type="ORF">Q5P01_024384</name>
</gene>
<organism evidence="3 4">
    <name type="scientific">Channa striata</name>
    <name type="common">Snakehead murrel</name>
    <name type="synonym">Ophicephalus striatus</name>
    <dbReference type="NCBI Taxonomy" id="64152"/>
    <lineage>
        <taxon>Eukaryota</taxon>
        <taxon>Metazoa</taxon>
        <taxon>Chordata</taxon>
        <taxon>Craniata</taxon>
        <taxon>Vertebrata</taxon>
        <taxon>Euteleostomi</taxon>
        <taxon>Actinopterygii</taxon>
        <taxon>Neopterygii</taxon>
        <taxon>Teleostei</taxon>
        <taxon>Neoteleostei</taxon>
        <taxon>Acanthomorphata</taxon>
        <taxon>Anabantaria</taxon>
        <taxon>Anabantiformes</taxon>
        <taxon>Channoidei</taxon>
        <taxon>Channidae</taxon>
        <taxon>Channa</taxon>
    </lineage>
</organism>
<dbReference type="PANTHER" id="PTHR21505">
    <property type="entry name" value="MADF DOMAIN-CONTAINING PROTEIN-RELATED"/>
    <property type="match status" value="1"/>
</dbReference>
<evidence type="ECO:0000313" key="4">
    <source>
        <dbReference type="Proteomes" id="UP001187415"/>
    </source>
</evidence>
<dbReference type="AlphaFoldDB" id="A0AA88IQ75"/>
<feature type="region of interest" description="Disordered" evidence="1">
    <location>
        <begin position="553"/>
        <end position="605"/>
    </location>
</feature>
<dbReference type="PROSITE" id="PS51029">
    <property type="entry name" value="MADF"/>
    <property type="match status" value="3"/>
</dbReference>
<reference evidence="3" key="1">
    <citation type="submission" date="2023-07" db="EMBL/GenBank/DDBJ databases">
        <title>Chromosome-level Genome Assembly of Striped Snakehead (Channa striata).</title>
        <authorList>
            <person name="Liu H."/>
        </authorList>
    </citation>
    <scope>NUCLEOTIDE SEQUENCE</scope>
    <source>
        <strain evidence="3">Gz</strain>
        <tissue evidence="3">Muscle</tissue>
    </source>
</reference>
<feature type="compositionally biased region" description="Pro residues" evidence="1">
    <location>
        <begin position="560"/>
        <end position="569"/>
    </location>
</feature>
<feature type="compositionally biased region" description="Low complexity" evidence="1">
    <location>
        <begin position="574"/>
        <end position="587"/>
    </location>
</feature>
<evidence type="ECO:0000256" key="1">
    <source>
        <dbReference type="SAM" id="MobiDB-lite"/>
    </source>
</evidence>
<sequence length="663" mass="76023">MEVASPSFTLERYWTEEKERALITFFSKHSCLWNHKSEIYKNRQLRLQTLEHLKILLSAHPPPVPFTVEDIKNKFKNLRTTFQRQYKMVKVSKVCRSDGVFVPQWKHYQQLMFLRDCWDQDVCADDPQLSPLTAPQETQSVSVSPGRITSFLPSLSASSPSQSTCVPSNMMMKCYWTEDMERVLIAFYSEHSCLWNKKSENHNNRQLRLRLLEALRNQLSDHSVSFSVEDIKCKFKNLRTVFNREHKAVQASKTSDKLYVSKWKHYQQLLFLSESCDEDDSTDDLQILMPQEDKDLEHGNQTPSSTLSSFSSCSTKANSIKFSNSSAHFSSAQTDAKSNMSATYQTFQSVSLDIVKVEGQTTPSILPVSQSTSPVDTKSCANPTSLNFSVSSSLQSDNRMNTDSRCHWNDAKVQQLISFYSEHSCLWNHKSESYRNRLLRLSLLKTLSNLLSDNEPVPFTVEDIKTKFRNLRTIFQREHKVVSSNKTCGSEDFYLPKWKHYRELLFLCDSCDEDERPEVLHFHEPPESNLLHWDRQVSPPSLQYHTTVQSAKLNHTPPSLKAPPSPTPPDSRHSSPCSSPSASTSSSHTDNRLLGRKRPNCSVPPSTSEVMDFMRTFCQSQTVSPHAGFLKYVEECLNETPPEKVKKLKKMIIDTIHSVSEEV</sequence>
<name>A0AA88IQ75_CHASR</name>
<dbReference type="Proteomes" id="UP001187415">
    <property type="component" value="Unassembled WGS sequence"/>
</dbReference>
<dbReference type="PANTHER" id="PTHR21505:SF12">
    <property type="entry name" value="MADF DOMAIN-CONTAINING PROTEIN-RELATED"/>
    <property type="match status" value="1"/>
</dbReference>
<dbReference type="Pfam" id="PF10545">
    <property type="entry name" value="MADF_DNA_bdg"/>
    <property type="match status" value="3"/>
</dbReference>
<proteinExistence type="predicted"/>
<evidence type="ECO:0000313" key="3">
    <source>
        <dbReference type="EMBL" id="KAK2818823.1"/>
    </source>
</evidence>
<dbReference type="SMART" id="SM00595">
    <property type="entry name" value="MADF"/>
    <property type="match status" value="3"/>
</dbReference>
<feature type="domain" description="MADF" evidence="2">
    <location>
        <begin position="415"/>
        <end position="512"/>
    </location>
</feature>
<protein>
    <recommendedName>
        <fullName evidence="2">MADF domain-containing protein</fullName>
    </recommendedName>
</protein>
<feature type="domain" description="MADF" evidence="2">
    <location>
        <begin position="21"/>
        <end position="119"/>
    </location>
</feature>
<evidence type="ECO:0000259" key="2">
    <source>
        <dbReference type="PROSITE" id="PS51029"/>
    </source>
</evidence>
<feature type="domain" description="MADF" evidence="2">
    <location>
        <begin position="183"/>
        <end position="277"/>
    </location>
</feature>